<sequence>MGAATFRTLWIATRLGAIHTTADAESRTPAGL</sequence>
<organism evidence="1 2">
    <name type="scientific">Candidatus Competibacter denitrificans Run_A_D11</name>
    <dbReference type="NCBI Taxonomy" id="1400863"/>
    <lineage>
        <taxon>Bacteria</taxon>
        <taxon>Pseudomonadati</taxon>
        <taxon>Pseudomonadota</taxon>
        <taxon>Gammaproteobacteria</taxon>
        <taxon>Candidatus Competibacteraceae</taxon>
        <taxon>Candidatus Competibacter</taxon>
    </lineage>
</organism>
<accession>W6M3P5</accession>
<dbReference type="STRING" id="1400863.BN873_1020005"/>
<dbReference type="EMBL" id="CBTJ020000005">
    <property type="protein sequence ID" value="CDI01084.1"/>
    <property type="molecule type" value="Genomic_DNA"/>
</dbReference>
<dbReference type="Proteomes" id="UP000035760">
    <property type="component" value="Unassembled WGS sequence"/>
</dbReference>
<keyword evidence="2" id="KW-1185">Reference proteome</keyword>
<reference evidence="1" key="2">
    <citation type="submission" date="2014-03" db="EMBL/GenBank/DDBJ databases">
        <title>Candidatus Competibacter-lineage genomes retrieved from metagenomes reveal functional metabolic diversity.</title>
        <authorList>
            <person name="McIlroy S.J."/>
            <person name="Albertsen M."/>
            <person name="Andresen E.K."/>
            <person name="Saunders A.M."/>
            <person name="Kristiansen R."/>
            <person name="Stokholm-Bjerregaard M."/>
            <person name="Nielsen K.L."/>
            <person name="Nielsen P.H."/>
        </authorList>
    </citation>
    <scope>NUCLEOTIDE SEQUENCE</scope>
    <source>
        <strain evidence="1">Run_A_D11</strain>
    </source>
</reference>
<dbReference type="AlphaFoldDB" id="W6M3P5"/>
<name>W6M3P5_9GAMM</name>
<protein>
    <submittedName>
        <fullName evidence="1">Uncharacterized protein</fullName>
    </submittedName>
</protein>
<proteinExistence type="predicted"/>
<reference evidence="1" key="1">
    <citation type="submission" date="2013-07" db="EMBL/GenBank/DDBJ databases">
        <authorList>
            <person name="McIlroy S."/>
        </authorList>
    </citation>
    <scope>NUCLEOTIDE SEQUENCE [LARGE SCALE GENOMIC DNA]</scope>
    <source>
        <strain evidence="1">Run_A_D11</strain>
    </source>
</reference>
<gene>
    <name evidence="1" type="ORF">BN873_1020005</name>
</gene>
<evidence type="ECO:0000313" key="2">
    <source>
        <dbReference type="Proteomes" id="UP000035760"/>
    </source>
</evidence>
<comment type="caution">
    <text evidence="1">The sequence shown here is derived from an EMBL/GenBank/DDBJ whole genome shotgun (WGS) entry which is preliminary data.</text>
</comment>
<evidence type="ECO:0000313" key="1">
    <source>
        <dbReference type="EMBL" id="CDI01084.1"/>
    </source>
</evidence>